<dbReference type="Proteomes" id="UP000183508">
    <property type="component" value="Unassembled WGS sequence"/>
</dbReference>
<comment type="subunit">
    <text evidence="6">Heterooligomer composed of large and small subunits.</text>
</comment>
<comment type="catalytic activity">
    <reaction evidence="6">
        <text>Exonucleolytic cleavage in either 5'- to 3'- or 3'- to 5'-direction to yield nucleoside 5'-phosphates.</text>
        <dbReference type="EC" id="3.1.11.6"/>
    </reaction>
</comment>
<protein>
    <recommendedName>
        <fullName evidence="6">Exodeoxyribonuclease 7 small subunit</fullName>
        <ecNumber evidence="6">3.1.11.6</ecNumber>
    </recommendedName>
    <alternativeName>
        <fullName evidence="6">Exodeoxyribonuclease VII small subunit</fullName>
        <shortName evidence="6">Exonuclease VII small subunit</shortName>
    </alternativeName>
</protein>
<evidence type="ECO:0000256" key="3">
    <source>
        <dbReference type="ARBA" id="ARBA00022722"/>
    </source>
</evidence>
<sequence>MTPKETDNSDLTFELAMRRLEETVRLLEAGELTLSDSIERYKEAMQLVQFCRTQLDRAELEIERLLAEDGADKEENGA</sequence>
<feature type="coiled-coil region" evidence="7">
    <location>
        <begin position="41"/>
        <end position="68"/>
    </location>
</feature>
<keyword evidence="5 6" id="KW-0269">Exonuclease</keyword>
<evidence type="ECO:0000256" key="5">
    <source>
        <dbReference type="ARBA" id="ARBA00022839"/>
    </source>
</evidence>
<comment type="subcellular location">
    <subcellularLocation>
        <location evidence="6">Cytoplasm</location>
    </subcellularLocation>
</comment>
<dbReference type="eggNOG" id="COG1722">
    <property type="taxonomic scope" value="Bacteria"/>
</dbReference>
<keyword evidence="9" id="KW-1185">Reference proteome</keyword>
<dbReference type="PANTHER" id="PTHR34137:SF1">
    <property type="entry name" value="EXODEOXYRIBONUCLEASE 7 SMALL SUBUNIT"/>
    <property type="match status" value="1"/>
</dbReference>
<dbReference type="NCBIfam" id="TIGR01280">
    <property type="entry name" value="xseB"/>
    <property type="match status" value="1"/>
</dbReference>
<evidence type="ECO:0000256" key="1">
    <source>
        <dbReference type="ARBA" id="ARBA00009998"/>
    </source>
</evidence>
<evidence type="ECO:0000256" key="7">
    <source>
        <dbReference type="SAM" id="Coils"/>
    </source>
</evidence>
<dbReference type="EMBL" id="FPBV01000012">
    <property type="protein sequence ID" value="SFU90053.1"/>
    <property type="molecule type" value="Genomic_DNA"/>
</dbReference>
<dbReference type="HAMAP" id="MF_00337">
    <property type="entry name" value="Exonuc_7_S"/>
    <property type="match status" value="1"/>
</dbReference>
<keyword evidence="3 6" id="KW-0540">Nuclease</keyword>
<keyword evidence="4 6" id="KW-0378">Hydrolase</keyword>
<dbReference type="PIRSF" id="PIRSF006488">
    <property type="entry name" value="Exonuc_VII_S"/>
    <property type="match status" value="1"/>
</dbReference>
<dbReference type="GO" id="GO:0008855">
    <property type="term" value="F:exodeoxyribonuclease VII activity"/>
    <property type="evidence" value="ECO:0007669"/>
    <property type="project" value="UniProtKB-UniRule"/>
</dbReference>
<evidence type="ECO:0000313" key="8">
    <source>
        <dbReference type="EMBL" id="SFU90053.1"/>
    </source>
</evidence>
<dbReference type="EC" id="3.1.11.6" evidence="6"/>
<keyword evidence="2 6" id="KW-0963">Cytoplasm</keyword>
<evidence type="ECO:0000256" key="6">
    <source>
        <dbReference type="HAMAP-Rule" id="MF_00337"/>
    </source>
</evidence>
<organism evidence="8 9">
    <name type="scientific">Alicyclobacillus macrosporangiidus</name>
    <dbReference type="NCBI Taxonomy" id="392015"/>
    <lineage>
        <taxon>Bacteria</taxon>
        <taxon>Bacillati</taxon>
        <taxon>Bacillota</taxon>
        <taxon>Bacilli</taxon>
        <taxon>Bacillales</taxon>
        <taxon>Alicyclobacillaceae</taxon>
        <taxon>Alicyclobacillus</taxon>
    </lineage>
</organism>
<dbReference type="GO" id="GO:0006308">
    <property type="term" value="P:DNA catabolic process"/>
    <property type="evidence" value="ECO:0007669"/>
    <property type="project" value="UniProtKB-UniRule"/>
</dbReference>
<comment type="similarity">
    <text evidence="1 6">Belongs to the XseB family.</text>
</comment>
<dbReference type="InterPro" id="IPR037004">
    <property type="entry name" value="Exonuc_VII_ssu_sf"/>
</dbReference>
<name>A0A1I7JXX8_9BACL</name>
<dbReference type="GO" id="GO:0005829">
    <property type="term" value="C:cytosol"/>
    <property type="evidence" value="ECO:0007669"/>
    <property type="project" value="TreeGrafter"/>
</dbReference>
<evidence type="ECO:0000313" key="9">
    <source>
        <dbReference type="Proteomes" id="UP000183508"/>
    </source>
</evidence>
<dbReference type="Gene3D" id="1.10.287.1040">
    <property type="entry name" value="Exonuclease VII, small subunit"/>
    <property type="match status" value="1"/>
</dbReference>
<evidence type="ECO:0000256" key="4">
    <source>
        <dbReference type="ARBA" id="ARBA00022801"/>
    </source>
</evidence>
<dbReference type="PANTHER" id="PTHR34137">
    <property type="entry name" value="EXODEOXYRIBONUCLEASE 7 SMALL SUBUNIT"/>
    <property type="match status" value="1"/>
</dbReference>
<accession>A0A1I7JXX8</accession>
<dbReference type="SUPFAM" id="SSF116842">
    <property type="entry name" value="XseB-like"/>
    <property type="match status" value="1"/>
</dbReference>
<comment type="function">
    <text evidence="6">Bidirectionally degrades single-stranded DNA into large acid-insoluble oligonucleotides, which are then degraded further into small acid-soluble oligonucleotides.</text>
</comment>
<reference evidence="9" key="1">
    <citation type="submission" date="2016-10" db="EMBL/GenBank/DDBJ databases">
        <authorList>
            <person name="Varghese N."/>
        </authorList>
    </citation>
    <scope>NUCLEOTIDE SEQUENCE [LARGE SCALE GENOMIC DNA]</scope>
    <source>
        <strain evidence="9">DSM 17980</strain>
    </source>
</reference>
<gene>
    <name evidence="6" type="primary">xseB</name>
    <name evidence="8" type="ORF">SAMN05421543_112102</name>
</gene>
<dbReference type="InterPro" id="IPR003761">
    <property type="entry name" value="Exonuc_VII_S"/>
</dbReference>
<evidence type="ECO:0000256" key="2">
    <source>
        <dbReference type="ARBA" id="ARBA00022490"/>
    </source>
</evidence>
<keyword evidence="7" id="KW-0175">Coiled coil</keyword>
<dbReference type="STRING" id="392015.SAMN05421543_112102"/>
<dbReference type="Pfam" id="PF02609">
    <property type="entry name" value="Exonuc_VII_S"/>
    <property type="match status" value="1"/>
</dbReference>
<dbReference type="GO" id="GO:0009318">
    <property type="term" value="C:exodeoxyribonuclease VII complex"/>
    <property type="evidence" value="ECO:0007669"/>
    <property type="project" value="UniProtKB-UniRule"/>
</dbReference>
<dbReference type="AlphaFoldDB" id="A0A1I7JXX8"/>
<proteinExistence type="inferred from homology"/>